<reference evidence="1" key="2">
    <citation type="submission" date="2007-04" db="EMBL/GenBank/DDBJ databases">
        <title>The genome of the human body louse.</title>
        <authorList>
            <consortium name="The Human Body Louse Genome Consortium"/>
            <person name="Kirkness E."/>
            <person name="Walenz B."/>
            <person name="Hass B."/>
            <person name="Bruggner R."/>
            <person name="Strausberg R."/>
        </authorList>
    </citation>
    <scope>NUCLEOTIDE SEQUENCE</scope>
    <source>
        <strain evidence="1">USDA</strain>
    </source>
</reference>
<sequence length="322" mass="35742">MTSLSSENSRLSSSSSSVSANDNVKISQNILVKDQSKNEINNKNILLLNRTIIAPGYALKNSDLLRIAPTKSGIPSKTRSSKLSESKISADPCFSSEINCKSDRIHLTEQLRKYEKNTASKDIIKKETPLLQIFDGNVVISQELSIEEVQNLLFQINSKLQNQTSVNSTDFPNVTFSKEETSDVEIILEDKITSDKGNQFFQTGITNVFDSSSEPGIEDRFELNNLKANLVPINGKITNDLDQPSTSAETNLLLSFKKSDNRNLECSEFEHDYSAVNKKTVAGDNGNQKIKGSLDDTEVMQIELLETGIELVKRSICDLSHE</sequence>
<dbReference type="EMBL" id="DS235813">
    <property type="protein sequence ID" value="EEB17455.1"/>
    <property type="molecule type" value="Genomic_DNA"/>
</dbReference>
<evidence type="ECO:0000313" key="2">
    <source>
        <dbReference type="EnsemblMetazoa" id="PHUM466510-PA"/>
    </source>
</evidence>
<accession>E0VVP9</accession>
<gene>
    <name evidence="2" type="primary">8238693</name>
    <name evidence="1" type="ORF">Phum_PHUM466510</name>
</gene>
<dbReference type="InParanoid" id="E0VVP9"/>
<dbReference type="RefSeq" id="XP_002430193.1">
    <property type="nucleotide sequence ID" value="XM_002430148.1"/>
</dbReference>
<reference evidence="2" key="3">
    <citation type="submission" date="2020-05" db="UniProtKB">
        <authorList>
            <consortium name="EnsemblMetazoa"/>
        </authorList>
    </citation>
    <scope>IDENTIFICATION</scope>
    <source>
        <strain evidence="2">USDA</strain>
    </source>
</reference>
<proteinExistence type="predicted"/>
<dbReference type="EMBL" id="AAZO01005669">
    <property type="status" value="NOT_ANNOTATED_CDS"/>
    <property type="molecule type" value="Genomic_DNA"/>
</dbReference>
<dbReference type="CTD" id="8238693"/>
<dbReference type="VEuPathDB" id="VectorBase:PHUM466510"/>
<protein>
    <submittedName>
        <fullName evidence="1 2">Uncharacterized protein</fullName>
    </submittedName>
</protein>
<dbReference type="KEGG" id="phu:Phum_PHUM466510"/>
<dbReference type="EnsemblMetazoa" id="PHUM466510-RA">
    <property type="protein sequence ID" value="PHUM466510-PA"/>
    <property type="gene ID" value="PHUM466510"/>
</dbReference>
<organism>
    <name type="scientific">Pediculus humanus subsp. corporis</name>
    <name type="common">Body louse</name>
    <dbReference type="NCBI Taxonomy" id="121224"/>
    <lineage>
        <taxon>Eukaryota</taxon>
        <taxon>Metazoa</taxon>
        <taxon>Ecdysozoa</taxon>
        <taxon>Arthropoda</taxon>
        <taxon>Hexapoda</taxon>
        <taxon>Insecta</taxon>
        <taxon>Pterygota</taxon>
        <taxon>Neoptera</taxon>
        <taxon>Paraneoptera</taxon>
        <taxon>Psocodea</taxon>
        <taxon>Troctomorpha</taxon>
        <taxon>Phthiraptera</taxon>
        <taxon>Anoplura</taxon>
        <taxon>Pediculidae</taxon>
        <taxon>Pediculus</taxon>
    </lineage>
</organism>
<dbReference type="HOGENOM" id="CLU_864095_0_0_1"/>
<name>E0VVP9_PEDHC</name>
<evidence type="ECO:0000313" key="1">
    <source>
        <dbReference type="EMBL" id="EEB17455.1"/>
    </source>
</evidence>
<keyword evidence="3" id="KW-1185">Reference proteome</keyword>
<dbReference type="GeneID" id="8238693"/>
<reference evidence="1" key="1">
    <citation type="submission" date="2007-04" db="EMBL/GenBank/DDBJ databases">
        <title>Annotation of Pediculus humanus corporis strain USDA.</title>
        <authorList>
            <person name="Kirkness E."/>
            <person name="Hannick L."/>
            <person name="Hass B."/>
            <person name="Bruggner R."/>
            <person name="Lawson D."/>
            <person name="Bidwell S."/>
            <person name="Joardar V."/>
            <person name="Caler E."/>
            <person name="Walenz B."/>
            <person name="Inman J."/>
            <person name="Schobel S."/>
            <person name="Galinsky K."/>
            <person name="Amedeo P."/>
            <person name="Strausberg R."/>
        </authorList>
    </citation>
    <scope>NUCLEOTIDE SEQUENCE</scope>
    <source>
        <strain evidence="1">USDA</strain>
    </source>
</reference>
<dbReference type="AlphaFoldDB" id="E0VVP9"/>
<dbReference type="Proteomes" id="UP000009046">
    <property type="component" value="Unassembled WGS sequence"/>
</dbReference>
<evidence type="ECO:0000313" key="3">
    <source>
        <dbReference type="Proteomes" id="UP000009046"/>
    </source>
</evidence>